<keyword evidence="4" id="KW-1185">Reference proteome</keyword>
<feature type="domain" description="Peptidoglycan binding-like" evidence="2">
    <location>
        <begin position="140"/>
        <end position="191"/>
    </location>
</feature>
<dbReference type="InterPro" id="IPR036365">
    <property type="entry name" value="PGBD-like_sf"/>
</dbReference>
<dbReference type="RefSeq" id="WP_307156493.1">
    <property type="nucleotide sequence ID" value="NZ_JAUSWH010000001.1"/>
</dbReference>
<gene>
    <name evidence="3" type="ORF">QO005_000630</name>
</gene>
<dbReference type="InterPro" id="IPR036366">
    <property type="entry name" value="PGBDSf"/>
</dbReference>
<evidence type="ECO:0000313" key="4">
    <source>
        <dbReference type="Proteomes" id="UP001235269"/>
    </source>
</evidence>
<proteinExistence type="predicted"/>
<sequence>MTTRKRKSPERKPARKEPGFLSMAASASFRLIARYPLKTGGVFAFCVVFGFVAANAFWYQPGQHPSPFLRTRDPHNFTALLGLNRSGVLKPDPQDVTTFRIQRDTGEKIGTAQQAVAQTTLQNTSSQNAAPQEEQAALRLSVQKELARLQLYRGPVDGSSNAATEAAIRGYEARIGLPVTGLPSDDLLAALSLDTLSPVTPKDRPVAVVAEDKAIDPVAAAIRSAEKTIVTAPAPTKISARPAAAEVKNAAATPQRISAPASAPLPPGTVGGATQVSMIMDIQRGLANIAYTNVTVDGVAGEQTKAAIRHFERHYRLPETGEPNPAVLAKLKAIGAL</sequence>
<accession>A0ABU0I7V4</accession>
<feature type="transmembrane region" description="Helical" evidence="1">
    <location>
        <begin position="40"/>
        <end position="59"/>
    </location>
</feature>
<feature type="domain" description="Peptidoglycan binding-like" evidence="2">
    <location>
        <begin position="279"/>
        <end position="331"/>
    </location>
</feature>
<name>A0ABU0I7V4_9HYPH</name>
<keyword evidence="1" id="KW-1133">Transmembrane helix</keyword>
<keyword evidence="1" id="KW-0472">Membrane</keyword>
<dbReference type="Pfam" id="PF01471">
    <property type="entry name" value="PG_binding_1"/>
    <property type="match status" value="2"/>
</dbReference>
<dbReference type="Gene3D" id="1.10.101.10">
    <property type="entry name" value="PGBD-like superfamily/PGBD"/>
    <property type="match status" value="2"/>
</dbReference>
<reference evidence="3 4" key="1">
    <citation type="submission" date="2023-07" db="EMBL/GenBank/DDBJ databases">
        <title>Genomic Encyclopedia of Type Strains, Phase IV (KMG-IV): sequencing the most valuable type-strain genomes for metagenomic binning, comparative biology and taxonomic classification.</title>
        <authorList>
            <person name="Goeker M."/>
        </authorList>
    </citation>
    <scope>NUCLEOTIDE SEQUENCE [LARGE SCALE GENOMIC DNA]</scope>
    <source>
        <strain evidence="3 4">DSM 100301</strain>
    </source>
</reference>
<evidence type="ECO:0000256" key="1">
    <source>
        <dbReference type="SAM" id="Phobius"/>
    </source>
</evidence>
<evidence type="ECO:0000259" key="2">
    <source>
        <dbReference type="Pfam" id="PF01471"/>
    </source>
</evidence>
<keyword evidence="1" id="KW-0812">Transmembrane</keyword>
<organism evidence="3 4">
    <name type="scientific">Rhizobium paknamense</name>
    <dbReference type="NCBI Taxonomy" id="1206817"/>
    <lineage>
        <taxon>Bacteria</taxon>
        <taxon>Pseudomonadati</taxon>
        <taxon>Pseudomonadota</taxon>
        <taxon>Alphaproteobacteria</taxon>
        <taxon>Hyphomicrobiales</taxon>
        <taxon>Rhizobiaceae</taxon>
        <taxon>Rhizobium/Agrobacterium group</taxon>
        <taxon>Rhizobium</taxon>
    </lineage>
</organism>
<protein>
    <submittedName>
        <fullName evidence="3">Peptidoglycan hydrolase-like protein with peptidoglycan-binding domain</fullName>
    </submittedName>
</protein>
<dbReference type="InterPro" id="IPR002477">
    <property type="entry name" value="Peptidoglycan-bd-like"/>
</dbReference>
<dbReference type="EMBL" id="JAUSWH010000001">
    <property type="protein sequence ID" value="MDQ0454315.1"/>
    <property type="molecule type" value="Genomic_DNA"/>
</dbReference>
<dbReference type="SUPFAM" id="SSF47090">
    <property type="entry name" value="PGBD-like"/>
    <property type="match status" value="2"/>
</dbReference>
<dbReference type="Proteomes" id="UP001235269">
    <property type="component" value="Unassembled WGS sequence"/>
</dbReference>
<evidence type="ECO:0000313" key="3">
    <source>
        <dbReference type="EMBL" id="MDQ0454315.1"/>
    </source>
</evidence>
<comment type="caution">
    <text evidence="3">The sequence shown here is derived from an EMBL/GenBank/DDBJ whole genome shotgun (WGS) entry which is preliminary data.</text>
</comment>